<reference evidence="1" key="1">
    <citation type="submission" date="2020-05" db="EMBL/GenBank/DDBJ databases">
        <title>Large-scale comparative analyses of tick genomes elucidate their genetic diversity and vector capacities.</title>
        <authorList>
            <person name="Jia N."/>
            <person name="Wang J."/>
            <person name="Shi W."/>
            <person name="Du L."/>
            <person name="Sun Y."/>
            <person name="Zhan W."/>
            <person name="Jiang J."/>
            <person name="Wang Q."/>
            <person name="Zhang B."/>
            <person name="Ji P."/>
            <person name="Sakyi L.B."/>
            <person name="Cui X."/>
            <person name="Yuan T."/>
            <person name="Jiang B."/>
            <person name="Yang W."/>
            <person name="Lam T.T.-Y."/>
            <person name="Chang Q."/>
            <person name="Ding S."/>
            <person name="Wang X."/>
            <person name="Zhu J."/>
            <person name="Ruan X."/>
            <person name="Zhao L."/>
            <person name="Wei J."/>
            <person name="Que T."/>
            <person name="Du C."/>
            <person name="Cheng J."/>
            <person name="Dai P."/>
            <person name="Han X."/>
            <person name="Huang E."/>
            <person name="Gao Y."/>
            <person name="Liu J."/>
            <person name="Shao H."/>
            <person name="Ye R."/>
            <person name="Li L."/>
            <person name="Wei W."/>
            <person name="Wang X."/>
            <person name="Wang C."/>
            <person name="Yang T."/>
            <person name="Huo Q."/>
            <person name="Li W."/>
            <person name="Guo W."/>
            <person name="Chen H."/>
            <person name="Zhou L."/>
            <person name="Ni X."/>
            <person name="Tian J."/>
            <person name="Zhou Y."/>
            <person name="Sheng Y."/>
            <person name="Liu T."/>
            <person name="Pan Y."/>
            <person name="Xia L."/>
            <person name="Li J."/>
            <person name="Zhao F."/>
            <person name="Cao W."/>
        </authorList>
    </citation>
    <scope>NUCLEOTIDE SEQUENCE</scope>
    <source>
        <strain evidence="1">Hyas-2018</strain>
    </source>
</reference>
<accession>A0ACB7RHU7</accession>
<comment type="caution">
    <text evidence="1">The sequence shown here is derived from an EMBL/GenBank/DDBJ whole genome shotgun (WGS) entry which is preliminary data.</text>
</comment>
<evidence type="ECO:0000313" key="2">
    <source>
        <dbReference type="Proteomes" id="UP000821845"/>
    </source>
</evidence>
<keyword evidence="2" id="KW-1185">Reference proteome</keyword>
<dbReference type="EMBL" id="CM023489">
    <property type="protein sequence ID" value="KAH6921820.1"/>
    <property type="molecule type" value="Genomic_DNA"/>
</dbReference>
<dbReference type="Proteomes" id="UP000821845">
    <property type="component" value="Chromosome 9"/>
</dbReference>
<evidence type="ECO:0000313" key="1">
    <source>
        <dbReference type="EMBL" id="KAH6921820.1"/>
    </source>
</evidence>
<protein>
    <submittedName>
        <fullName evidence="1">Uncharacterized protein</fullName>
    </submittedName>
</protein>
<proteinExistence type="predicted"/>
<sequence length="284" mass="30808">MRSATQKLRDFFDARRRYCAAETIMARGEHCSSDHDSSTFHCRRWPRRSQRTDDDHDSRSRIGRRRHRKHNVAPPPPLPRASPRSRSAAVFRSRALRSDCQADVTDYMSSSPLVVPLSVVCVPEHRTPFPLSSGASRIGVSSAAARTLVAGGLAAVLFPSSSDNTMAAVLKRQRSRRRLAALTFLSNISLDGTHRDTKLGIFNRAAGGTQSCDLADVDRTSGSVASSTHSCDAKASEAREEDDELCSSPPLAAKYGAAGSTTAKASSDEKLAYCGGCSPQERDR</sequence>
<organism evidence="1 2">
    <name type="scientific">Hyalomma asiaticum</name>
    <name type="common">Tick</name>
    <dbReference type="NCBI Taxonomy" id="266040"/>
    <lineage>
        <taxon>Eukaryota</taxon>
        <taxon>Metazoa</taxon>
        <taxon>Ecdysozoa</taxon>
        <taxon>Arthropoda</taxon>
        <taxon>Chelicerata</taxon>
        <taxon>Arachnida</taxon>
        <taxon>Acari</taxon>
        <taxon>Parasitiformes</taxon>
        <taxon>Ixodida</taxon>
        <taxon>Ixodoidea</taxon>
        <taxon>Ixodidae</taxon>
        <taxon>Hyalomminae</taxon>
        <taxon>Hyalomma</taxon>
    </lineage>
</organism>
<name>A0ACB7RHU7_HYAAI</name>
<gene>
    <name evidence="1" type="ORF">HPB50_005365</name>
</gene>